<comment type="caution">
    <text evidence="2">The sequence shown here is derived from an EMBL/GenBank/DDBJ whole genome shotgun (WGS) entry which is preliminary data.</text>
</comment>
<evidence type="ECO:0000313" key="2">
    <source>
        <dbReference type="EMBL" id="PMM63774.1"/>
    </source>
</evidence>
<gene>
    <name evidence="2" type="ORF">BCT49_17215</name>
</gene>
<proteinExistence type="predicted"/>
<sequence length="61" mass="6535">MEARGKQGGANMNNPNRKSISKKKTPSVMLGVSKPFGTHVGTFLCLPTNRCLFGLVKVTVS</sequence>
<reference evidence="3" key="1">
    <citation type="submission" date="2016-07" db="EMBL/GenBank/DDBJ databases">
        <title>Nontailed viruses are major unrecognized killers of bacteria in the ocean.</title>
        <authorList>
            <person name="Kauffman K."/>
            <person name="Hussain F."/>
            <person name="Yang J."/>
            <person name="Arevalo P."/>
            <person name="Brown J."/>
            <person name="Cutler M."/>
            <person name="Kelly L."/>
            <person name="Polz M.F."/>
        </authorList>
    </citation>
    <scope>NUCLEOTIDE SEQUENCE [LARGE SCALE GENOMIC DNA]</scope>
    <source>
        <strain evidence="3">10N.261.46.F8</strain>
    </source>
</reference>
<dbReference type="Proteomes" id="UP000235406">
    <property type="component" value="Unassembled WGS sequence"/>
</dbReference>
<dbReference type="AlphaFoldDB" id="A0A2N7JVT8"/>
<evidence type="ECO:0000313" key="3">
    <source>
        <dbReference type="Proteomes" id="UP000235406"/>
    </source>
</evidence>
<protein>
    <submittedName>
        <fullName evidence="2">Uncharacterized protein</fullName>
    </submittedName>
</protein>
<organism evidence="2 3">
    <name type="scientific">Vibrio lentus</name>
    <dbReference type="NCBI Taxonomy" id="136468"/>
    <lineage>
        <taxon>Bacteria</taxon>
        <taxon>Pseudomonadati</taxon>
        <taxon>Pseudomonadota</taxon>
        <taxon>Gammaproteobacteria</taxon>
        <taxon>Vibrionales</taxon>
        <taxon>Vibrionaceae</taxon>
        <taxon>Vibrio</taxon>
    </lineage>
</organism>
<name>A0A2N7JVT8_9VIBR</name>
<accession>A0A2N7JVT8</accession>
<dbReference type="EMBL" id="MCZK01000168">
    <property type="protein sequence ID" value="PMM63774.1"/>
    <property type="molecule type" value="Genomic_DNA"/>
</dbReference>
<feature type="region of interest" description="Disordered" evidence="1">
    <location>
        <begin position="1"/>
        <end position="26"/>
    </location>
</feature>
<evidence type="ECO:0000256" key="1">
    <source>
        <dbReference type="SAM" id="MobiDB-lite"/>
    </source>
</evidence>